<evidence type="ECO:0000259" key="3">
    <source>
        <dbReference type="Pfam" id="PF01648"/>
    </source>
</evidence>
<dbReference type="EMBL" id="SAWZ01000001">
    <property type="protein sequence ID" value="RXR08281.1"/>
    <property type="molecule type" value="Genomic_DNA"/>
</dbReference>
<organism evidence="4 5">
    <name type="scientific">Pseudoxanthomonas composti</name>
    <dbReference type="NCBI Taxonomy" id="2137479"/>
    <lineage>
        <taxon>Bacteria</taxon>
        <taxon>Pseudomonadati</taxon>
        <taxon>Pseudomonadota</taxon>
        <taxon>Gammaproteobacteria</taxon>
        <taxon>Lysobacterales</taxon>
        <taxon>Lysobacteraceae</taxon>
        <taxon>Pseudoxanthomonas</taxon>
    </lineage>
</organism>
<proteinExistence type="inferred from homology"/>
<protein>
    <submittedName>
        <fullName evidence="4">4'-phosphopantetheinyl transferase superfamily protein</fullName>
    </submittedName>
</protein>
<dbReference type="OrthoDB" id="9808281at2"/>
<reference evidence="4 5" key="1">
    <citation type="submission" date="2019-01" db="EMBL/GenBank/DDBJ databases">
        <title>Pseudoxanthomonas composti sp. nov., isolated from compost.</title>
        <authorList>
            <person name="Yang G."/>
        </authorList>
    </citation>
    <scope>NUCLEOTIDE SEQUENCE [LARGE SCALE GENOMIC DNA]</scope>
    <source>
        <strain evidence="4 5">GSS15</strain>
    </source>
</reference>
<evidence type="ECO:0000256" key="2">
    <source>
        <dbReference type="ARBA" id="ARBA00022679"/>
    </source>
</evidence>
<accession>A0A4Q1JZU4</accession>
<dbReference type="GO" id="GO:0005829">
    <property type="term" value="C:cytosol"/>
    <property type="evidence" value="ECO:0007669"/>
    <property type="project" value="TreeGrafter"/>
</dbReference>
<dbReference type="GO" id="GO:0008897">
    <property type="term" value="F:holo-[acyl-carrier-protein] synthase activity"/>
    <property type="evidence" value="ECO:0007669"/>
    <property type="project" value="InterPro"/>
</dbReference>
<dbReference type="AlphaFoldDB" id="A0A4Q1JZU4"/>
<dbReference type="PANTHER" id="PTHR12215">
    <property type="entry name" value="PHOSPHOPANTETHEINE TRANSFERASE"/>
    <property type="match status" value="1"/>
</dbReference>
<name>A0A4Q1JZU4_9GAMM</name>
<dbReference type="PANTHER" id="PTHR12215:SF10">
    <property type="entry name" value="L-AMINOADIPATE-SEMIALDEHYDE DEHYDROGENASE-PHOSPHOPANTETHEINYL TRANSFERASE"/>
    <property type="match status" value="1"/>
</dbReference>
<feature type="domain" description="4'-phosphopantetheinyl transferase" evidence="3">
    <location>
        <begin position="147"/>
        <end position="213"/>
    </location>
</feature>
<dbReference type="Proteomes" id="UP000289784">
    <property type="component" value="Unassembled WGS sequence"/>
</dbReference>
<dbReference type="Pfam" id="PF01648">
    <property type="entry name" value="ACPS"/>
    <property type="match status" value="1"/>
</dbReference>
<dbReference type="GO" id="GO:0000287">
    <property type="term" value="F:magnesium ion binding"/>
    <property type="evidence" value="ECO:0007669"/>
    <property type="project" value="InterPro"/>
</dbReference>
<dbReference type="GO" id="GO:0019878">
    <property type="term" value="P:lysine biosynthetic process via aminoadipic acid"/>
    <property type="evidence" value="ECO:0007669"/>
    <property type="project" value="TreeGrafter"/>
</dbReference>
<sequence length="260" mass="28476">MDSSPVTAMSATSRMPLNATSCALDDALRVAIAREGASTIVPTQAAVVVVDVRQWSCWQRQASHYLSERDRRQLARLRRADEQQWRCMGYALLRLWLSRTIGLPSAQVEVARDADGRPLLASGLGDISLSHAGPWFAFAFAWATQGRVGVDLESRERAAGMEGLEDYVCHPHERDSLVVHGQADHMGLLRLWTRKEAALKRAGLGLSLEPKTFVAPSDTPFRLPGLGDWVQVSELALEAPVCLALAHAPGMAPAAHWLRP</sequence>
<dbReference type="Gene3D" id="3.90.470.20">
    <property type="entry name" value="4'-phosphopantetheinyl transferase domain"/>
    <property type="match status" value="1"/>
</dbReference>
<gene>
    <name evidence="4" type="ORF">EPA99_00130</name>
</gene>
<keyword evidence="2 4" id="KW-0808">Transferase</keyword>
<dbReference type="InterPro" id="IPR050559">
    <property type="entry name" value="P-Pant_transferase_sf"/>
</dbReference>
<keyword evidence="5" id="KW-1185">Reference proteome</keyword>
<dbReference type="SUPFAM" id="SSF56214">
    <property type="entry name" value="4'-phosphopantetheinyl transferase"/>
    <property type="match status" value="2"/>
</dbReference>
<comment type="caution">
    <text evidence="4">The sequence shown here is derived from an EMBL/GenBank/DDBJ whole genome shotgun (WGS) entry which is preliminary data.</text>
</comment>
<evidence type="ECO:0000313" key="5">
    <source>
        <dbReference type="Proteomes" id="UP000289784"/>
    </source>
</evidence>
<dbReference type="InterPro" id="IPR037143">
    <property type="entry name" value="4-PPantetheinyl_Trfase_dom_sf"/>
</dbReference>
<evidence type="ECO:0000313" key="4">
    <source>
        <dbReference type="EMBL" id="RXR08281.1"/>
    </source>
</evidence>
<evidence type="ECO:0000256" key="1">
    <source>
        <dbReference type="ARBA" id="ARBA00010990"/>
    </source>
</evidence>
<dbReference type="InterPro" id="IPR008278">
    <property type="entry name" value="4-PPantetheinyl_Trfase_dom"/>
</dbReference>
<comment type="similarity">
    <text evidence="1">Belongs to the P-Pant transferase superfamily. Gsp/Sfp/HetI/AcpT family.</text>
</comment>